<sequence>MTPSLDSATNGDSDTPPLPRRILPRREGNWLRRLRYVVQVFTLSDLPLRTGADKQELEEKQILTESDEQEQEMKMSRTINFEVRTEFYIISHEYTSSLHPHII</sequence>
<dbReference type="Proteomes" id="UP000685013">
    <property type="component" value="Chromosome 14"/>
</dbReference>
<accession>A0AAV6MI31</accession>
<dbReference type="EMBL" id="JAGKQH010000014">
    <property type="protein sequence ID" value="KAG6581294.1"/>
    <property type="molecule type" value="Genomic_DNA"/>
</dbReference>
<dbReference type="AlphaFoldDB" id="A0AAV6MI31"/>
<keyword evidence="3" id="KW-1185">Reference proteome</keyword>
<organism evidence="2 3">
    <name type="scientific">Cucurbita argyrosperma subsp. sororia</name>
    <dbReference type="NCBI Taxonomy" id="37648"/>
    <lineage>
        <taxon>Eukaryota</taxon>
        <taxon>Viridiplantae</taxon>
        <taxon>Streptophyta</taxon>
        <taxon>Embryophyta</taxon>
        <taxon>Tracheophyta</taxon>
        <taxon>Spermatophyta</taxon>
        <taxon>Magnoliopsida</taxon>
        <taxon>eudicotyledons</taxon>
        <taxon>Gunneridae</taxon>
        <taxon>Pentapetalae</taxon>
        <taxon>rosids</taxon>
        <taxon>fabids</taxon>
        <taxon>Cucurbitales</taxon>
        <taxon>Cucurbitaceae</taxon>
        <taxon>Cucurbiteae</taxon>
        <taxon>Cucurbita</taxon>
    </lineage>
</organism>
<reference evidence="2 3" key="1">
    <citation type="journal article" date="2021" name="Hortic Res">
        <title>The domestication of Cucurbita argyrosperma as revealed by the genome of its wild relative.</title>
        <authorList>
            <person name="Barrera-Redondo J."/>
            <person name="Sanchez-de la Vega G."/>
            <person name="Aguirre-Liguori J.A."/>
            <person name="Castellanos-Morales G."/>
            <person name="Gutierrez-Guerrero Y.T."/>
            <person name="Aguirre-Dugua X."/>
            <person name="Aguirre-Planter E."/>
            <person name="Tenaillon M.I."/>
            <person name="Lira-Saade R."/>
            <person name="Eguiarte L.E."/>
        </authorList>
    </citation>
    <scope>NUCLEOTIDE SEQUENCE [LARGE SCALE GENOMIC DNA]</scope>
    <source>
        <strain evidence="2">JBR-2021</strain>
    </source>
</reference>
<name>A0AAV6MI31_9ROSI</name>
<feature type="non-terminal residue" evidence="2">
    <location>
        <position position="1"/>
    </location>
</feature>
<feature type="region of interest" description="Disordered" evidence="1">
    <location>
        <begin position="1"/>
        <end position="22"/>
    </location>
</feature>
<evidence type="ECO:0000256" key="1">
    <source>
        <dbReference type="SAM" id="MobiDB-lite"/>
    </source>
</evidence>
<evidence type="ECO:0000313" key="3">
    <source>
        <dbReference type="Proteomes" id="UP000685013"/>
    </source>
</evidence>
<gene>
    <name evidence="2" type="ORF">SDJN03_21296</name>
</gene>
<proteinExistence type="predicted"/>
<comment type="caution">
    <text evidence="2">The sequence shown here is derived from an EMBL/GenBank/DDBJ whole genome shotgun (WGS) entry which is preliminary data.</text>
</comment>
<evidence type="ECO:0000313" key="2">
    <source>
        <dbReference type="EMBL" id="KAG6581294.1"/>
    </source>
</evidence>
<feature type="compositionally biased region" description="Polar residues" evidence="1">
    <location>
        <begin position="1"/>
        <end position="13"/>
    </location>
</feature>
<protein>
    <submittedName>
        <fullName evidence="2">Uncharacterized protein</fullName>
    </submittedName>
</protein>